<keyword evidence="4" id="KW-0249">Electron transport</keyword>
<dbReference type="Proteomes" id="UP000295188">
    <property type="component" value="Unassembled WGS sequence"/>
</dbReference>
<evidence type="ECO:0000256" key="2">
    <source>
        <dbReference type="ARBA" id="ARBA00020570"/>
    </source>
</evidence>
<feature type="active site" description="Nucleophile" evidence="8">
    <location>
        <position position="33"/>
    </location>
</feature>
<evidence type="ECO:0000256" key="6">
    <source>
        <dbReference type="ARBA" id="ARBA00023284"/>
    </source>
</evidence>
<keyword evidence="6 9" id="KW-0676">Redox-active center</keyword>
<dbReference type="PROSITE" id="PS00194">
    <property type="entry name" value="THIOREDOXIN_1"/>
    <property type="match status" value="1"/>
</dbReference>
<gene>
    <name evidence="11" type="ORF">EDC37_101102</name>
</gene>
<feature type="domain" description="Thioredoxin" evidence="10">
    <location>
        <begin position="1"/>
        <end position="106"/>
    </location>
</feature>
<evidence type="ECO:0000256" key="7">
    <source>
        <dbReference type="PIRNR" id="PIRNR000077"/>
    </source>
</evidence>
<dbReference type="GO" id="GO:0005737">
    <property type="term" value="C:cytoplasm"/>
    <property type="evidence" value="ECO:0007669"/>
    <property type="project" value="TreeGrafter"/>
</dbReference>
<dbReference type="PANTHER" id="PTHR45663:SF11">
    <property type="entry name" value="GEO12009P1"/>
    <property type="match status" value="1"/>
</dbReference>
<dbReference type="PANTHER" id="PTHR45663">
    <property type="entry name" value="GEO12009P1"/>
    <property type="match status" value="1"/>
</dbReference>
<comment type="similarity">
    <text evidence="1 7">Belongs to the thioredoxin family.</text>
</comment>
<evidence type="ECO:0000313" key="11">
    <source>
        <dbReference type="EMBL" id="TCS81931.1"/>
    </source>
</evidence>
<dbReference type="GO" id="GO:0015035">
    <property type="term" value="F:protein-disulfide reductase activity"/>
    <property type="evidence" value="ECO:0007669"/>
    <property type="project" value="InterPro"/>
</dbReference>
<feature type="active site" description="Nucleophile" evidence="8">
    <location>
        <position position="30"/>
    </location>
</feature>
<dbReference type="PROSITE" id="PS51352">
    <property type="entry name" value="THIOREDOXIN_2"/>
    <property type="match status" value="1"/>
</dbReference>
<proteinExistence type="inferred from homology"/>
<comment type="caution">
    <text evidence="11">The sequence shown here is derived from an EMBL/GenBank/DDBJ whole genome shotgun (WGS) entry which is preliminary data.</text>
</comment>
<dbReference type="OrthoDB" id="9790390at2"/>
<dbReference type="Gene3D" id="3.40.30.10">
    <property type="entry name" value="Glutaredoxin"/>
    <property type="match status" value="1"/>
</dbReference>
<evidence type="ECO:0000256" key="9">
    <source>
        <dbReference type="PIRSR" id="PIRSR000077-4"/>
    </source>
</evidence>
<reference evidence="11 12" key="1">
    <citation type="submission" date="2019-03" db="EMBL/GenBank/DDBJ databases">
        <title>Genomic Encyclopedia of Type Strains, Phase IV (KMG-IV): sequencing the most valuable type-strain genomes for metagenomic binning, comparative biology and taxonomic classification.</title>
        <authorList>
            <person name="Goeker M."/>
        </authorList>
    </citation>
    <scope>NUCLEOTIDE SEQUENCE [LARGE SCALE GENOMIC DNA]</scope>
    <source>
        <strain evidence="11 12">DSM 20467</strain>
    </source>
</reference>
<dbReference type="CDD" id="cd02947">
    <property type="entry name" value="TRX_family"/>
    <property type="match status" value="1"/>
</dbReference>
<evidence type="ECO:0000256" key="3">
    <source>
        <dbReference type="ARBA" id="ARBA00022448"/>
    </source>
</evidence>
<dbReference type="PIRSF" id="PIRSF000077">
    <property type="entry name" value="Thioredoxin"/>
    <property type="match status" value="1"/>
</dbReference>
<dbReference type="SUPFAM" id="SSF52833">
    <property type="entry name" value="Thioredoxin-like"/>
    <property type="match status" value="1"/>
</dbReference>
<dbReference type="InterPro" id="IPR013766">
    <property type="entry name" value="Thioredoxin_domain"/>
</dbReference>
<protein>
    <recommendedName>
        <fullName evidence="2 7">Thioredoxin</fullName>
    </recommendedName>
</protein>
<feature type="disulfide bond" description="Redox-active" evidence="9">
    <location>
        <begin position="30"/>
        <end position="33"/>
    </location>
</feature>
<dbReference type="EMBL" id="SMAA01000001">
    <property type="protein sequence ID" value="TCS81931.1"/>
    <property type="molecule type" value="Genomic_DNA"/>
</dbReference>
<dbReference type="AlphaFoldDB" id="A0A4R3KGY6"/>
<name>A0A4R3KGY6_9FIRM</name>
<organism evidence="11 12">
    <name type="scientific">Pectinatus cerevisiiphilus</name>
    <dbReference type="NCBI Taxonomy" id="86956"/>
    <lineage>
        <taxon>Bacteria</taxon>
        <taxon>Bacillati</taxon>
        <taxon>Bacillota</taxon>
        <taxon>Negativicutes</taxon>
        <taxon>Selenomonadales</taxon>
        <taxon>Selenomonadaceae</taxon>
        <taxon>Pectinatus</taxon>
    </lineage>
</organism>
<keyword evidence="3" id="KW-0813">Transport</keyword>
<evidence type="ECO:0000256" key="8">
    <source>
        <dbReference type="PIRSR" id="PIRSR000077-1"/>
    </source>
</evidence>
<feature type="site" description="Contributes to redox potential value" evidence="8">
    <location>
        <position position="32"/>
    </location>
</feature>
<dbReference type="Pfam" id="PF00085">
    <property type="entry name" value="Thioredoxin"/>
    <property type="match status" value="1"/>
</dbReference>
<dbReference type="InterPro" id="IPR017937">
    <property type="entry name" value="Thioredoxin_CS"/>
</dbReference>
<dbReference type="RefSeq" id="WP_132546913.1">
    <property type="nucleotide sequence ID" value="NZ_SMAA01000001.1"/>
</dbReference>
<sequence>MAIIHADKELFDKMIADKKTFLVDFFATWCGPCKMLGRVIENIDNKGELPVDIVKVDIDQEPELAQKYDVSVVPTLYFIANGEAKGNMSGFVAENVLMPKLKDLAAQNVE</sequence>
<keyword evidence="12" id="KW-1185">Reference proteome</keyword>
<keyword evidence="5 9" id="KW-1015">Disulfide bond</keyword>
<evidence type="ECO:0000259" key="10">
    <source>
        <dbReference type="PROSITE" id="PS51352"/>
    </source>
</evidence>
<evidence type="ECO:0000313" key="12">
    <source>
        <dbReference type="Proteomes" id="UP000295188"/>
    </source>
</evidence>
<evidence type="ECO:0000256" key="4">
    <source>
        <dbReference type="ARBA" id="ARBA00022982"/>
    </source>
</evidence>
<dbReference type="InterPro" id="IPR005746">
    <property type="entry name" value="Thioredoxin"/>
</dbReference>
<evidence type="ECO:0000256" key="1">
    <source>
        <dbReference type="ARBA" id="ARBA00008987"/>
    </source>
</evidence>
<feature type="site" description="Contributes to redox potential value" evidence="8">
    <location>
        <position position="31"/>
    </location>
</feature>
<dbReference type="InterPro" id="IPR036249">
    <property type="entry name" value="Thioredoxin-like_sf"/>
</dbReference>
<evidence type="ECO:0000256" key="5">
    <source>
        <dbReference type="ARBA" id="ARBA00023157"/>
    </source>
</evidence>
<accession>A0A4R3KGY6</accession>
<feature type="site" description="Deprotonates C-terminal active site Cys" evidence="8">
    <location>
        <position position="24"/>
    </location>
</feature>